<feature type="transmembrane region" description="Helical" evidence="6">
    <location>
        <begin position="209"/>
        <end position="232"/>
    </location>
</feature>
<keyword evidence="9" id="KW-1185">Reference proteome</keyword>
<evidence type="ECO:0000313" key="8">
    <source>
        <dbReference type="EMBL" id="MBT9432960.1"/>
    </source>
</evidence>
<proteinExistence type="predicted"/>
<feature type="transmembrane region" description="Helical" evidence="6">
    <location>
        <begin position="92"/>
        <end position="113"/>
    </location>
</feature>
<evidence type="ECO:0000256" key="6">
    <source>
        <dbReference type="SAM" id="Phobius"/>
    </source>
</evidence>
<organism evidence="8 9">
    <name type="scientific">Candidatus Sodalis endolongispinus</name>
    <dbReference type="NCBI Taxonomy" id="2812662"/>
    <lineage>
        <taxon>Bacteria</taxon>
        <taxon>Pseudomonadati</taxon>
        <taxon>Pseudomonadota</taxon>
        <taxon>Gammaproteobacteria</taxon>
        <taxon>Enterobacterales</taxon>
        <taxon>Bruguierivoracaceae</taxon>
        <taxon>Sodalis</taxon>
    </lineage>
</organism>
<dbReference type="SUPFAM" id="SSF103481">
    <property type="entry name" value="Multidrug resistance efflux transporter EmrE"/>
    <property type="match status" value="1"/>
</dbReference>
<dbReference type="Proteomes" id="UP000811282">
    <property type="component" value="Unassembled WGS sequence"/>
</dbReference>
<feature type="transmembrane region" description="Helical" evidence="6">
    <location>
        <begin position="157"/>
        <end position="173"/>
    </location>
</feature>
<feature type="transmembrane region" description="Helical" evidence="6">
    <location>
        <begin position="32"/>
        <end position="52"/>
    </location>
</feature>
<evidence type="ECO:0000259" key="7">
    <source>
        <dbReference type="Pfam" id="PF00892"/>
    </source>
</evidence>
<evidence type="ECO:0000256" key="1">
    <source>
        <dbReference type="ARBA" id="ARBA00004651"/>
    </source>
</evidence>
<dbReference type="PANTHER" id="PTHR42920:SF24">
    <property type="entry name" value="AROMATIC AMINO ACID EXPORTER YDDG"/>
    <property type="match status" value="1"/>
</dbReference>
<feature type="transmembrane region" description="Helical" evidence="6">
    <location>
        <begin position="120"/>
        <end position="137"/>
    </location>
</feature>
<feature type="transmembrane region" description="Helical" evidence="6">
    <location>
        <begin position="64"/>
        <end position="86"/>
    </location>
</feature>
<accession>A0ABS5YEJ1</accession>
<protein>
    <submittedName>
        <fullName evidence="8">Aromatic amino acid DMT transporter YddG</fullName>
    </submittedName>
</protein>
<dbReference type="EMBL" id="JAFJYC010000002">
    <property type="protein sequence ID" value="MBT9432960.1"/>
    <property type="molecule type" value="Genomic_DNA"/>
</dbReference>
<dbReference type="Pfam" id="PF00892">
    <property type="entry name" value="EamA"/>
    <property type="match status" value="1"/>
</dbReference>
<comment type="subcellular location">
    <subcellularLocation>
        <location evidence="1">Cell membrane</location>
        <topology evidence="1">Multi-pass membrane protein</topology>
    </subcellularLocation>
</comment>
<keyword evidence="3 6" id="KW-0812">Transmembrane</keyword>
<evidence type="ECO:0000313" key="9">
    <source>
        <dbReference type="Proteomes" id="UP000811282"/>
    </source>
</evidence>
<dbReference type="NCBIfam" id="NF008676">
    <property type="entry name" value="PRK11689.1"/>
    <property type="match status" value="1"/>
</dbReference>
<feature type="transmembrane region" description="Helical" evidence="6">
    <location>
        <begin position="244"/>
        <end position="265"/>
    </location>
</feature>
<keyword evidence="2" id="KW-1003">Cell membrane</keyword>
<keyword evidence="5 6" id="KW-0472">Membrane</keyword>
<keyword evidence="4 6" id="KW-1133">Transmembrane helix</keyword>
<feature type="domain" description="EamA" evidence="7">
    <location>
        <begin position="159"/>
        <end position="286"/>
    </location>
</feature>
<evidence type="ECO:0000256" key="3">
    <source>
        <dbReference type="ARBA" id="ARBA00022692"/>
    </source>
</evidence>
<dbReference type="InterPro" id="IPR000620">
    <property type="entry name" value="EamA_dom"/>
</dbReference>
<evidence type="ECO:0000256" key="2">
    <source>
        <dbReference type="ARBA" id="ARBA00022475"/>
    </source>
</evidence>
<reference evidence="8 9" key="1">
    <citation type="journal article" date="2021" name="Genome Biol. Evol.">
        <title>The evolution of interdependence in a four-way mealybug symbiosis.</title>
        <authorList>
            <person name="Garber A.I."/>
            <person name="Kupper M."/>
            <person name="Laetsch D.R."/>
            <person name="Weldon S.R."/>
            <person name="Ladinsky M.S."/>
            <person name="Bjorkman P.J."/>
            <person name="McCutcheon J.P."/>
        </authorList>
    </citation>
    <scope>NUCLEOTIDE SEQUENCE [LARGE SCALE GENOMIC DNA]</scope>
    <source>
        <strain evidence="8">SOD</strain>
    </source>
</reference>
<dbReference type="PANTHER" id="PTHR42920">
    <property type="entry name" value="OS03G0707200 PROTEIN-RELATED"/>
    <property type="match status" value="1"/>
</dbReference>
<sequence length="293" mass="31753">MSRNSATLLGGAAILLWSTSVALIRDISEALGASVGAAMLYSVSTVFLLLLIGWPKLRGCSRSYFFWGGLLFAVYEICLALSLGYASDRGQAIELGMINYLWPCLTVMLAIMMNGQRGGLAVYAGLLLSLFGIGWLMCGDGTWTPLHMLHNIRQNPLSYSLAFCGAIIWALYCNVTRKYAGGKNGVALFSLTTSLLLWLKYGFSHEAALVFTSTVVLQLLVTDAIMGAAYAAWNIGIIQGNMTLLATASYFTPVLSAAFASLWLGVDLTPAFWQGVVMVCAGSLIFWWFTRRA</sequence>
<comment type="caution">
    <text evidence="8">The sequence shown here is derived from an EMBL/GenBank/DDBJ whole genome shotgun (WGS) entry which is preliminary data.</text>
</comment>
<feature type="transmembrane region" description="Helical" evidence="6">
    <location>
        <begin position="185"/>
        <end position="203"/>
    </location>
</feature>
<dbReference type="InterPro" id="IPR051258">
    <property type="entry name" value="Diverse_Substrate_Transporter"/>
</dbReference>
<dbReference type="InterPro" id="IPR037185">
    <property type="entry name" value="EmrE-like"/>
</dbReference>
<gene>
    <name evidence="8" type="primary">yddG</name>
    <name evidence="8" type="ORF">JZM24_13975</name>
</gene>
<evidence type="ECO:0000256" key="5">
    <source>
        <dbReference type="ARBA" id="ARBA00023136"/>
    </source>
</evidence>
<name>A0ABS5YEJ1_9GAMM</name>
<evidence type="ECO:0000256" key="4">
    <source>
        <dbReference type="ARBA" id="ARBA00022989"/>
    </source>
</evidence>
<feature type="transmembrane region" description="Helical" evidence="6">
    <location>
        <begin position="271"/>
        <end position="289"/>
    </location>
</feature>